<keyword evidence="1" id="KW-0472">Membrane</keyword>
<keyword evidence="1" id="KW-0812">Transmembrane</keyword>
<dbReference type="PANTHER" id="PTHR31302">
    <property type="entry name" value="TRANSMEMBRANE PROTEIN WITH METALLOPHOSPHOESTERASE DOMAIN-RELATED"/>
    <property type="match status" value="1"/>
</dbReference>
<dbReference type="SUPFAM" id="SSF56300">
    <property type="entry name" value="Metallo-dependent phosphatases"/>
    <property type="match status" value="1"/>
</dbReference>
<feature type="transmembrane region" description="Helical" evidence="1">
    <location>
        <begin position="33"/>
        <end position="50"/>
    </location>
</feature>
<keyword evidence="4" id="KW-1185">Reference proteome</keyword>
<feature type="transmembrane region" description="Helical" evidence="1">
    <location>
        <begin position="71"/>
        <end position="92"/>
    </location>
</feature>
<gene>
    <name evidence="3" type="ORF">SAMN04487850_1671</name>
</gene>
<protein>
    <recommendedName>
        <fullName evidence="2">Calcineurin-like phosphoesterase domain-containing protein</fullName>
    </recommendedName>
</protein>
<feature type="domain" description="Calcineurin-like phosphoesterase" evidence="2">
    <location>
        <begin position="146"/>
        <end position="312"/>
    </location>
</feature>
<dbReference type="Gene3D" id="3.60.21.10">
    <property type="match status" value="1"/>
</dbReference>
<evidence type="ECO:0000259" key="2">
    <source>
        <dbReference type="Pfam" id="PF00149"/>
    </source>
</evidence>
<dbReference type="PANTHER" id="PTHR31302:SF0">
    <property type="entry name" value="TRANSMEMBRANE PROTEIN WITH METALLOPHOSPHOESTERASE DOMAIN"/>
    <property type="match status" value="1"/>
</dbReference>
<name>A0A1I0P869_9BACT</name>
<dbReference type="Pfam" id="PF00149">
    <property type="entry name" value="Metallophos"/>
    <property type="match status" value="1"/>
</dbReference>
<feature type="transmembrane region" description="Helical" evidence="1">
    <location>
        <begin position="104"/>
        <end position="121"/>
    </location>
</feature>
<sequence length="368" mass="42281">MWMFLFWVLPVLSVAYIAWHIWVLLPLSTFWKSMVIAAGVFCIVLLFLHFRRSFEHLPLPVAQTAYEIGTSSLFVILYLVVIFLVFDLGRLFRLVPKTVVCHNGYTSLIVFILIFGLFLYGNMHYKNKVRVPLELKSSKSLARTYKVVMASDLHLGYHNTRKELARWVDMINEEKPDFILIAGDIIDGSIRPLVEERMAEEFHRLKAPVYACLGNHEYFSGEPQARQFYHDAGIRLLIDEAAVVDSSIVIIGRDDRSNRNRKSVHKLMGGREQLTTMCRQSPYIIVLDHQPYHLEHSEVAGVDFQLSGHTHRGQVWPISWITDAIYECSWGTCHRGHTQYYVSSGLGIWGGKFRIGTQSEYVVATISN</sequence>
<reference evidence="3 4" key="1">
    <citation type="submission" date="2016-10" db="EMBL/GenBank/DDBJ databases">
        <authorList>
            <person name="de Groot N.N."/>
        </authorList>
    </citation>
    <scope>NUCLEOTIDE SEQUENCE [LARGE SCALE GENOMIC DNA]</scope>
    <source>
        <strain evidence="3 4">TC2-24</strain>
    </source>
</reference>
<evidence type="ECO:0000313" key="3">
    <source>
        <dbReference type="EMBL" id="SEW10408.1"/>
    </source>
</evidence>
<proteinExistence type="predicted"/>
<accession>A0A1I0P869</accession>
<keyword evidence="1" id="KW-1133">Transmembrane helix</keyword>
<evidence type="ECO:0000256" key="1">
    <source>
        <dbReference type="SAM" id="Phobius"/>
    </source>
</evidence>
<organism evidence="3 4">
    <name type="scientific">Prevotella aff. ruminicola Tc2-24</name>
    <dbReference type="NCBI Taxonomy" id="81582"/>
    <lineage>
        <taxon>Bacteria</taxon>
        <taxon>Pseudomonadati</taxon>
        <taxon>Bacteroidota</taxon>
        <taxon>Bacteroidia</taxon>
        <taxon>Bacteroidales</taxon>
        <taxon>Prevotellaceae</taxon>
        <taxon>Prevotella</taxon>
    </lineage>
</organism>
<dbReference type="InterPro" id="IPR004843">
    <property type="entry name" value="Calcineurin-like_PHP"/>
</dbReference>
<dbReference type="GO" id="GO:0016787">
    <property type="term" value="F:hydrolase activity"/>
    <property type="evidence" value="ECO:0007669"/>
    <property type="project" value="InterPro"/>
</dbReference>
<dbReference type="InterPro" id="IPR029052">
    <property type="entry name" value="Metallo-depent_PP-like"/>
</dbReference>
<dbReference type="AlphaFoldDB" id="A0A1I0P869"/>
<dbReference type="EMBL" id="FOIQ01000003">
    <property type="protein sequence ID" value="SEW10408.1"/>
    <property type="molecule type" value="Genomic_DNA"/>
</dbReference>
<dbReference type="Proteomes" id="UP000199373">
    <property type="component" value="Unassembled WGS sequence"/>
</dbReference>
<evidence type="ECO:0000313" key="4">
    <source>
        <dbReference type="Proteomes" id="UP000199373"/>
    </source>
</evidence>
<dbReference type="InterPro" id="IPR051158">
    <property type="entry name" value="Metallophosphoesterase_sf"/>
</dbReference>